<accession>A0ABN7VLS2</accession>
<name>A0ABN7VLS2_GIGMA</name>
<organism evidence="2 3">
    <name type="scientific">Gigaspora margarita</name>
    <dbReference type="NCBI Taxonomy" id="4874"/>
    <lineage>
        <taxon>Eukaryota</taxon>
        <taxon>Fungi</taxon>
        <taxon>Fungi incertae sedis</taxon>
        <taxon>Mucoromycota</taxon>
        <taxon>Glomeromycotina</taxon>
        <taxon>Glomeromycetes</taxon>
        <taxon>Diversisporales</taxon>
        <taxon>Gigasporaceae</taxon>
        <taxon>Gigaspora</taxon>
    </lineage>
</organism>
<sequence>KYGSNYKSLKLPVKTCWYSAAKCLDSVYKNQLALSLTFTEIFSNNSIEIDNKIKVYIYNKNFWNELKSLLNFLEQLAIGISLFESDTPKLLEFYEWYNKILALEYILSQRWTKMYYPIMEVAYLLDSKFVGCNLEEDGMSIISDFLEQYYLDDAEEIYTQILQYKSQTGPFQNQLAWKTVNKVDSITWWNGNFKTLASKLCKLAQHILTIPTSSASSECNCSDNMFDDWNKTDNEDENYYDEEISNNEETNNNEQINEIENENIISDEDMDSNELN</sequence>
<dbReference type="Proteomes" id="UP000789901">
    <property type="component" value="Unassembled WGS sequence"/>
</dbReference>
<protein>
    <submittedName>
        <fullName evidence="2">13465_t:CDS:1</fullName>
    </submittedName>
</protein>
<feature type="domain" description="HAT C-terminal dimerisation" evidence="1">
    <location>
        <begin position="176"/>
        <end position="221"/>
    </location>
</feature>
<evidence type="ECO:0000259" key="1">
    <source>
        <dbReference type="Pfam" id="PF05699"/>
    </source>
</evidence>
<evidence type="ECO:0000313" key="3">
    <source>
        <dbReference type="Proteomes" id="UP000789901"/>
    </source>
</evidence>
<dbReference type="InterPro" id="IPR008906">
    <property type="entry name" value="HATC_C_dom"/>
</dbReference>
<dbReference type="SUPFAM" id="SSF53098">
    <property type="entry name" value="Ribonuclease H-like"/>
    <property type="match status" value="1"/>
</dbReference>
<dbReference type="InterPro" id="IPR012337">
    <property type="entry name" value="RNaseH-like_sf"/>
</dbReference>
<reference evidence="2 3" key="1">
    <citation type="submission" date="2021-06" db="EMBL/GenBank/DDBJ databases">
        <authorList>
            <person name="Kallberg Y."/>
            <person name="Tangrot J."/>
            <person name="Rosling A."/>
        </authorList>
    </citation>
    <scope>NUCLEOTIDE SEQUENCE [LARGE SCALE GENOMIC DNA]</scope>
    <source>
        <strain evidence="2 3">120-4 pot B 10/14</strain>
    </source>
</reference>
<dbReference type="Pfam" id="PF05699">
    <property type="entry name" value="Dimer_Tnp_hAT"/>
    <property type="match status" value="1"/>
</dbReference>
<dbReference type="EMBL" id="CAJVQB010016941">
    <property type="protein sequence ID" value="CAG8782090.1"/>
    <property type="molecule type" value="Genomic_DNA"/>
</dbReference>
<evidence type="ECO:0000313" key="2">
    <source>
        <dbReference type="EMBL" id="CAG8782090.1"/>
    </source>
</evidence>
<feature type="non-terminal residue" evidence="2">
    <location>
        <position position="1"/>
    </location>
</feature>
<comment type="caution">
    <text evidence="2">The sequence shown here is derived from an EMBL/GenBank/DDBJ whole genome shotgun (WGS) entry which is preliminary data.</text>
</comment>
<proteinExistence type="predicted"/>
<gene>
    <name evidence="2" type="ORF">GMARGA_LOCUS19877</name>
</gene>
<keyword evidence="3" id="KW-1185">Reference proteome</keyword>